<dbReference type="Proteomes" id="UP000015102">
    <property type="component" value="Unassembled WGS sequence"/>
</dbReference>
<evidence type="ECO:0000313" key="2">
    <source>
        <dbReference type="Proteomes" id="UP000015102"/>
    </source>
</evidence>
<proteinExistence type="predicted"/>
<sequence length="59" mass="7095">MFLISLGIELNNKRQEIFLRLLAREIRGSTQNFNLKNMMKNREKQCRIVTVDQFLRIVN</sequence>
<organism evidence="1 2">
    <name type="scientific">Megaselia scalaris</name>
    <name type="common">Humpbacked fly</name>
    <name type="synonym">Phora scalaris</name>
    <dbReference type="NCBI Taxonomy" id="36166"/>
    <lineage>
        <taxon>Eukaryota</taxon>
        <taxon>Metazoa</taxon>
        <taxon>Ecdysozoa</taxon>
        <taxon>Arthropoda</taxon>
        <taxon>Hexapoda</taxon>
        <taxon>Insecta</taxon>
        <taxon>Pterygota</taxon>
        <taxon>Neoptera</taxon>
        <taxon>Endopterygota</taxon>
        <taxon>Diptera</taxon>
        <taxon>Brachycera</taxon>
        <taxon>Muscomorpha</taxon>
        <taxon>Platypezoidea</taxon>
        <taxon>Phoridae</taxon>
        <taxon>Megaseliini</taxon>
        <taxon>Megaselia</taxon>
    </lineage>
</organism>
<evidence type="ECO:0000313" key="1">
    <source>
        <dbReference type="EnsemblMetazoa" id="MESCA010912-PA"/>
    </source>
</evidence>
<dbReference type="EnsemblMetazoa" id="MESCA010912-RA">
    <property type="protein sequence ID" value="MESCA010912-PA"/>
    <property type="gene ID" value="MESCA010912"/>
</dbReference>
<dbReference type="AlphaFoldDB" id="T1H3S6"/>
<name>T1H3S6_MEGSC</name>
<protein>
    <submittedName>
        <fullName evidence="1">Uncharacterized protein</fullName>
    </submittedName>
</protein>
<reference evidence="2" key="1">
    <citation type="submission" date="2013-02" db="EMBL/GenBank/DDBJ databases">
        <authorList>
            <person name="Hughes D."/>
        </authorList>
    </citation>
    <scope>NUCLEOTIDE SEQUENCE</scope>
    <source>
        <strain>Durham</strain>
        <strain evidence="2">NC isolate 2 -- Noor lab</strain>
    </source>
</reference>
<keyword evidence="2" id="KW-1185">Reference proteome</keyword>
<dbReference type="HOGENOM" id="CLU_2963406_0_0_1"/>
<reference evidence="1" key="2">
    <citation type="submission" date="2015-06" db="UniProtKB">
        <authorList>
            <consortium name="EnsemblMetazoa"/>
        </authorList>
    </citation>
    <scope>IDENTIFICATION</scope>
</reference>
<dbReference type="EMBL" id="CAQQ02387935">
    <property type="status" value="NOT_ANNOTATED_CDS"/>
    <property type="molecule type" value="Genomic_DNA"/>
</dbReference>
<dbReference type="EMBL" id="CAQQ02387936">
    <property type="status" value="NOT_ANNOTATED_CDS"/>
    <property type="molecule type" value="Genomic_DNA"/>
</dbReference>
<accession>T1H3S6</accession>